<evidence type="ECO:0000256" key="6">
    <source>
        <dbReference type="PROSITE-ProRule" id="PRU01050"/>
    </source>
</evidence>
<dbReference type="InterPro" id="IPR006073">
    <property type="entry name" value="GTP-bd"/>
</dbReference>
<feature type="region of interest" description="G5" evidence="6">
    <location>
        <begin position="316"/>
        <end position="318"/>
    </location>
</feature>
<sequence length="446" mass="49585">MLRIRPTIVTRSTTSSSGQCHYSIMSRAKQRAGLSTKGDRSSDQTGIPRNLIKPKANAQLPPSRRRQVIHPETPLNESSSGRGSSTNKEWTTRGLAKKSALGEAMAMASSKKSIPLGAPKVTTATTRSPPFPINPRQPAGLAERLVKVHKDIQQPPNPHLLRVAVMGAANAGKSTLVNGIVGEDISVVSHKAHTTRERILGVLTDGDHQLVFLDTPGVVPDNRHARMNRTLVTSSWRSLDEADHVILLVDGSWALSTEKQKADELILARLRELTLPTTLVINKMDKLDEVADEERLEAIVAKYKDACPSIDNIIYTSALHGDGLESVKNDLFVRAKPKPWLYPKDFKNDMPDLKRAEELIRVEFFKRLHQYIPYMLKQENVGWTELPDGSLRIDQHVYVERESQLKIVVGANGAVIDRVIADARVQIAKALKRPVHLYIQVKTKKK</sequence>
<feature type="region of interest" description="Disordered" evidence="8">
    <location>
        <begin position="1"/>
        <end position="93"/>
    </location>
</feature>
<keyword evidence="3 5" id="KW-0694">RNA-binding</keyword>
<dbReference type="EMBL" id="JARTCD010000031">
    <property type="protein sequence ID" value="KAJ8657469.1"/>
    <property type="molecule type" value="Genomic_DNA"/>
</dbReference>
<dbReference type="NCBIfam" id="NF000908">
    <property type="entry name" value="PRK00089.1"/>
    <property type="match status" value="1"/>
</dbReference>
<keyword evidence="2 6" id="KW-0547">Nucleotide-binding</keyword>
<evidence type="ECO:0000259" key="9">
    <source>
        <dbReference type="PROSITE" id="PS50823"/>
    </source>
</evidence>
<keyword evidence="4 6" id="KW-0342">GTP-binding</keyword>
<dbReference type="GO" id="GO:0019843">
    <property type="term" value="F:rRNA binding"/>
    <property type="evidence" value="ECO:0007669"/>
    <property type="project" value="TreeGrafter"/>
</dbReference>
<feature type="domain" description="KH type-2" evidence="9">
    <location>
        <begin position="368"/>
        <end position="445"/>
    </location>
</feature>
<gene>
    <name evidence="11" type="ORF">O0I10_006771</name>
</gene>
<evidence type="ECO:0000256" key="2">
    <source>
        <dbReference type="ARBA" id="ARBA00022741"/>
    </source>
</evidence>
<dbReference type="InterPro" id="IPR015946">
    <property type="entry name" value="KH_dom-like_a/b"/>
</dbReference>
<dbReference type="Pfam" id="PF01926">
    <property type="entry name" value="MMR_HSR1"/>
    <property type="match status" value="1"/>
</dbReference>
<feature type="region of interest" description="G3" evidence="6">
    <location>
        <begin position="214"/>
        <end position="217"/>
    </location>
</feature>
<feature type="region of interest" description="G1" evidence="6">
    <location>
        <begin position="167"/>
        <end position="174"/>
    </location>
</feature>
<evidence type="ECO:0000256" key="4">
    <source>
        <dbReference type="ARBA" id="ARBA00023134"/>
    </source>
</evidence>
<dbReference type="GO" id="GO:0005525">
    <property type="term" value="F:GTP binding"/>
    <property type="evidence" value="ECO:0007669"/>
    <property type="project" value="UniProtKB-UniRule"/>
</dbReference>
<evidence type="ECO:0000259" key="10">
    <source>
        <dbReference type="PROSITE" id="PS51713"/>
    </source>
</evidence>
<name>A0AAD7XUH4_9FUNG</name>
<organism evidence="11 12">
    <name type="scientific">Lichtheimia ornata</name>
    <dbReference type="NCBI Taxonomy" id="688661"/>
    <lineage>
        <taxon>Eukaryota</taxon>
        <taxon>Fungi</taxon>
        <taxon>Fungi incertae sedis</taxon>
        <taxon>Mucoromycota</taxon>
        <taxon>Mucoromycotina</taxon>
        <taxon>Mucoromycetes</taxon>
        <taxon>Mucorales</taxon>
        <taxon>Lichtheimiaceae</taxon>
        <taxon>Lichtheimia</taxon>
    </lineage>
</organism>
<dbReference type="PROSITE" id="PS51713">
    <property type="entry name" value="G_ERA"/>
    <property type="match status" value="1"/>
</dbReference>
<dbReference type="Gene3D" id="3.40.50.300">
    <property type="entry name" value="P-loop containing nucleotide triphosphate hydrolases"/>
    <property type="match status" value="1"/>
</dbReference>
<feature type="compositionally biased region" description="Polar residues" evidence="8">
    <location>
        <begin position="75"/>
        <end position="89"/>
    </location>
</feature>
<dbReference type="CDD" id="cd22534">
    <property type="entry name" value="KH-II_Era"/>
    <property type="match status" value="1"/>
</dbReference>
<protein>
    <submittedName>
        <fullName evidence="11">GTP-binding protein Era</fullName>
    </submittedName>
</protein>
<dbReference type="HAMAP" id="MF_00367">
    <property type="entry name" value="GTPase_Era"/>
    <property type="match status" value="1"/>
</dbReference>
<dbReference type="RefSeq" id="XP_058342382.1">
    <property type="nucleotide sequence ID" value="XM_058486796.1"/>
</dbReference>
<dbReference type="PANTHER" id="PTHR42698">
    <property type="entry name" value="GTPASE ERA"/>
    <property type="match status" value="1"/>
</dbReference>
<dbReference type="InterPro" id="IPR004044">
    <property type="entry name" value="KH_dom_type_2"/>
</dbReference>
<comment type="similarity">
    <text evidence="1 6 7">Belongs to the TRAFAC class TrmE-Era-EngA-EngB-Septin-like GTPase superfamily. Era GTPase family.</text>
</comment>
<evidence type="ECO:0000313" key="12">
    <source>
        <dbReference type="Proteomes" id="UP001234581"/>
    </source>
</evidence>
<evidence type="ECO:0000256" key="3">
    <source>
        <dbReference type="ARBA" id="ARBA00022884"/>
    </source>
</evidence>
<feature type="domain" description="Era-type G" evidence="10">
    <location>
        <begin position="159"/>
        <end position="338"/>
    </location>
</feature>
<dbReference type="PANTHER" id="PTHR42698:SF1">
    <property type="entry name" value="GTPASE ERA, MITOCHONDRIAL"/>
    <property type="match status" value="1"/>
</dbReference>
<evidence type="ECO:0000256" key="5">
    <source>
        <dbReference type="PROSITE-ProRule" id="PRU00118"/>
    </source>
</evidence>
<accession>A0AAD7XUH4</accession>
<dbReference type="AlphaFoldDB" id="A0AAD7XUH4"/>
<dbReference type="Gene3D" id="3.30.300.20">
    <property type="match status" value="1"/>
</dbReference>
<dbReference type="InterPro" id="IPR005225">
    <property type="entry name" value="Small_GTP-bd"/>
</dbReference>
<dbReference type="GO" id="GO:0043024">
    <property type="term" value="F:ribosomal small subunit binding"/>
    <property type="evidence" value="ECO:0007669"/>
    <property type="project" value="TreeGrafter"/>
</dbReference>
<dbReference type="SUPFAM" id="SSF52540">
    <property type="entry name" value="P-loop containing nucleoside triphosphate hydrolases"/>
    <property type="match status" value="1"/>
</dbReference>
<dbReference type="Pfam" id="PF07650">
    <property type="entry name" value="KH_2"/>
    <property type="match status" value="1"/>
</dbReference>
<dbReference type="NCBIfam" id="TIGR00231">
    <property type="entry name" value="small_GTP"/>
    <property type="match status" value="1"/>
</dbReference>
<dbReference type="InterPro" id="IPR005662">
    <property type="entry name" value="GTPase_Era-like"/>
</dbReference>
<dbReference type="GeneID" id="83214181"/>
<evidence type="ECO:0000256" key="7">
    <source>
        <dbReference type="RuleBase" id="RU003761"/>
    </source>
</evidence>
<dbReference type="InterPro" id="IPR009019">
    <property type="entry name" value="KH_sf_prok-type"/>
</dbReference>
<feature type="region of interest" description="G4" evidence="6">
    <location>
        <begin position="282"/>
        <end position="285"/>
    </location>
</feature>
<proteinExistence type="inferred from homology"/>
<dbReference type="Proteomes" id="UP001234581">
    <property type="component" value="Unassembled WGS sequence"/>
</dbReference>
<reference evidence="11 12" key="1">
    <citation type="submission" date="2023-03" db="EMBL/GenBank/DDBJ databases">
        <title>Genome sequence of Lichtheimia ornata CBS 291.66.</title>
        <authorList>
            <person name="Mohabir J.T."/>
            <person name="Shea T.P."/>
            <person name="Kurbessoian T."/>
            <person name="Berby B."/>
            <person name="Fontaine J."/>
            <person name="Livny J."/>
            <person name="Gnirke A."/>
            <person name="Stajich J.E."/>
            <person name="Cuomo C.A."/>
        </authorList>
    </citation>
    <scope>NUCLEOTIDE SEQUENCE [LARGE SCALE GENOMIC DNA]</scope>
    <source>
        <strain evidence="11">CBS 291.66</strain>
    </source>
</reference>
<dbReference type="InterPro" id="IPR030388">
    <property type="entry name" value="G_ERA_dom"/>
</dbReference>
<evidence type="ECO:0000256" key="1">
    <source>
        <dbReference type="ARBA" id="ARBA00007921"/>
    </source>
</evidence>
<dbReference type="CDD" id="cd04163">
    <property type="entry name" value="Era"/>
    <property type="match status" value="1"/>
</dbReference>
<comment type="caution">
    <text evidence="11">The sequence shown here is derived from an EMBL/GenBank/DDBJ whole genome shotgun (WGS) entry which is preliminary data.</text>
</comment>
<feature type="region of interest" description="G2" evidence="6">
    <location>
        <begin position="193"/>
        <end position="197"/>
    </location>
</feature>
<dbReference type="SUPFAM" id="SSF54814">
    <property type="entry name" value="Prokaryotic type KH domain (KH-domain type II)"/>
    <property type="match status" value="1"/>
</dbReference>
<evidence type="ECO:0000256" key="8">
    <source>
        <dbReference type="SAM" id="MobiDB-lite"/>
    </source>
</evidence>
<dbReference type="PROSITE" id="PS50823">
    <property type="entry name" value="KH_TYPE_2"/>
    <property type="match status" value="1"/>
</dbReference>
<dbReference type="NCBIfam" id="TIGR00436">
    <property type="entry name" value="era"/>
    <property type="match status" value="1"/>
</dbReference>
<feature type="compositionally biased region" description="Polar residues" evidence="8">
    <location>
        <begin position="9"/>
        <end position="20"/>
    </location>
</feature>
<keyword evidence="12" id="KW-1185">Reference proteome</keyword>
<dbReference type="InterPro" id="IPR027417">
    <property type="entry name" value="P-loop_NTPase"/>
</dbReference>
<evidence type="ECO:0000313" key="11">
    <source>
        <dbReference type="EMBL" id="KAJ8657469.1"/>
    </source>
</evidence>
<dbReference type="GO" id="GO:0000028">
    <property type="term" value="P:ribosomal small subunit assembly"/>
    <property type="evidence" value="ECO:0007669"/>
    <property type="project" value="TreeGrafter"/>
</dbReference>